<keyword evidence="3" id="KW-1185">Reference proteome</keyword>
<feature type="compositionally biased region" description="Polar residues" evidence="1">
    <location>
        <begin position="29"/>
        <end position="44"/>
    </location>
</feature>
<organism evidence="2 3">
    <name type="scientific">Gymnopilus junonius</name>
    <name type="common">Spectacular rustgill mushroom</name>
    <name type="synonym">Gymnopilus spectabilis subsp. junonius</name>
    <dbReference type="NCBI Taxonomy" id="109634"/>
    <lineage>
        <taxon>Eukaryota</taxon>
        <taxon>Fungi</taxon>
        <taxon>Dikarya</taxon>
        <taxon>Basidiomycota</taxon>
        <taxon>Agaricomycotina</taxon>
        <taxon>Agaricomycetes</taxon>
        <taxon>Agaricomycetidae</taxon>
        <taxon>Agaricales</taxon>
        <taxon>Agaricineae</taxon>
        <taxon>Hymenogastraceae</taxon>
        <taxon>Gymnopilus</taxon>
    </lineage>
</organism>
<dbReference type="Proteomes" id="UP000724874">
    <property type="component" value="Unassembled WGS sequence"/>
</dbReference>
<evidence type="ECO:0000313" key="2">
    <source>
        <dbReference type="EMBL" id="KAF8902253.1"/>
    </source>
</evidence>
<feature type="compositionally biased region" description="Polar residues" evidence="1">
    <location>
        <begin position="279"/>
        <end position="292"/>
    </location>
</feature>
<feature type="region of interest" description="Disordered" evidence="1">
    <location>
        <begin position="191"/>
        <end position="231"/>
    </location>
</feature>
<dbReference type="OrthoDB" id="3059771at2759"/>
<sequence>MAQEDGSAPHLPRDLRPSGFVHPSGGTVAFSSVPTSPLQNTRKSGATRRKKSTEKIVSNTRDATDQENKRLTQQRTPSVETIHTRQSKPKKYTEPAGHETVTSSFTCAGATKQQSNTFLPPSIRIISGLEPHQLCSGKFVKKPDCIPFSKSSASILNVDPFHVANDITTYTSAVLSIDFSDDLAQWDMENIPTIPSLPSPPGSPRHNSASGSTNTTQPTSDPNPFSTPIDDDELLENEIPFPLSRHSKVVLENMGVKKSKTLARSRSISGGIIAHRQGQEPTPNVEPSGSKQRQLDTGLPSPLPLRMLGENAESQSRMHTKKDSWGCVHLGAADLELSIVFPKSAHFEVWDMGDDFPCYASLMIKEPAAFSGMPIALPDVSLTDIRCEDLPLPVPRVKYEPREEYYTSYTGSKIGKMSPEPIKDAAPKRTGISMDNISLEGQWVRTYIKPGVDGIRHSRVPQDGDEAKDFRGWYQKFWVPIPTRLFEKRETRVFHIQARIWMMGDEQRVLLLDGNEDGDVYPLLADTEMTVSHLRKEREMEPWW</sequence>
<evidence type="ECO:0000313" key="3">
    <source>
        <dbReference type="Proteomes" id="UP000724874"/>
    </source>
</evidence>
<dbReference type="AlphaFoldDB" id="A0A9P5TP79"/>
<proteinExistence type="predicted"/>
<feature type="region of interest" description="Disordered" evidence="1">
    <location>
        <begin position="274"/>
        <end position="303"/>
    </location>
</feature>
<accession>A0A9P5TP79</accession>
<evidence type="ECO:0000256" key="1">
    <source>
        <dbReference type="SAM" id="MobiDB-lite"/>
    </source>
</evidence>
<feature type="compositionally biased region" description="Polar residues" evidence="1">
    <location>
        <begin position="71"/>
        <end position="81"/>
    </location>
</feature>
<name>A0A9P5TP79_GYMJU</name>
<dbReference type="EMBL" id="JADNYJ010000037">
    <property type="protein sequence ID" value="KAF8902253.1"/>
    <property type="molecule type" value="Genomic_DNA"/>
</dbReference>
<protein>
    <submittedName>
        <fullName evidence="2">Uncharacterized protein</fullName>
    </submittedName>
</protein>
<gene>
    <name evidence="2" type="ORF">CPB84DRAFT_1846420</name>
</gene>
<feature type="region of interest" description="Disordered" evidence="1">
    <location>
        <begin position="1"/>
        <end position="98"/>
    </location>
</feature>
<reference evidence="2" key="1">
    <citation type="submission" date="2020-11" db="EMBL/GenBank/DDBJ databases">
        <authorList>
            <consortium name="DOE Joint Genome Institute"/>
            <person name="Ahrendt S."/>
            <person name="Riley R."/>
            <person name="Andreopoulos W."/>
            <person name="LaButti K."/>
            <person name="Pangilinan J."/>
            <person name="Ruiz-duenas F.J."/>
            <person name="Barrasa J.M."/>
            <person name="Sanchez-Garcia M."/>
            <person name="Camarero S."/>
            <person name="Miyauchi S."/>
            <person name="Serrano A."/>
            <person name="Linde D."/>
            <person name="Babiker R."/>
            <person name="Drula E."/>
            <person name="Ayuso-Fernandez I."/>
            <person name="Pacheco R."/>
            <person name="Padilla G."/>
            <person name="Ferreira P."/>
            <person name="Barriuso J."/>
            <person name="Kellner H."/>
            <person name="Castanera R."/>
            <person name="Alfaro M."/>
            <person name="Ramirez L."/>
            <person name="Pisabarro A.G."/>
            <person name="Kuo A."/>
            <person name="Tritt A."/>
            <person name="Lipzen A."/>
            <person name="He G."/>
            <person name="Yan M."/>
            <person name="Ng V."/>
            <person name="Cullen D."/>
            <person name="Martin F."/>
            <person name="Rosso M.-N."/>
            <person name="Henrissat B."/>
            <person name="Hibbett D."/>
            <person name="Martinez A.T."/>
            <person name="Grigoriev I.V."/>
        </authorList>
    </citation>
    <scope>NUCLEOTIDE SEQUENCE</scope>
    <source>
        <strain evidence="2">AH 44721</strain>
    </source>
</reference>
<feature type="compositionally biased region" description="Polar residues" evidence="1">
    <location>
        <begin position="205"/>
        <end position="226"/>
    </location>
</feature>
<comment type="caution">
    <text evidence="2">The sequence shown here is derived from an EMBL/GenBank/DDBJ whole genome shotgun (WGS) entry which is preliminary data.</text>
</comment>